<keyword evidence="1" id="KW-0472">Membrane</keyword>
<evidence type="ECO:0000256" key="1">
    <source>
        <dbReference type="SAM" id="Phobius"/>
    </source>
</evidence>
<evidence type="ECO:0000313" key="3">
    <source>
        <dbReference type="Proteomes" id="UP000024635"/>
    </source>
</evidence>
<organism evidence="2 3">
    <name type="scientific">Ancylostoma ceylanicum</name>
    <dbReference type="NCBI Taxonomy" id="53326"/>
    <lineage>
        <taxon>Eukaryota</taxon>
        <taxon>Metazoa</taxon>
        <taxon>Ecdysozoa</taxon>
        <taxon>Nematoda</taxon>
        <taxon>Chromadorea</taxon>
        <taxon>Rhabditida</taxon>
        <taxon>Rhabditina</taxon>
        <taxon>Rhabditomorpha</taxon>
        <taxon>Strongyloidea</taxon>
        <taxon>Ancylostomatidae</taxon>
        <taxon>Ancylostomatinae</taxon>
        <taxon>Ancylostoma</taxon>
    </lineage>
</organism>
<feature type="transmembrane region" description="Helical" evidence="1">
    <location>
        <begin position="109"/>
        <end position="127"/>
    </location>
</feature>
<gene>
    <name evidence="2" type="primary">Acey_s0034.g2951</name>
    <name evidence="2" type="ORF">Y032_0034g2951</name>
</gene>
<keyword evidence="3" id="KW-1185">Reference proteome</keyword>
<sequence length="148" mass="16696">MIRGTRSLAPTTPTLQLILMHVCHFAIGAYAGLRDGPSSVIHGAPCFMTRSTFDQQMKAIRTSDAGADFGIQPSTLQRYLLIATKLYQTHDDIPLYVASGTMNRMYDRMRILSTSLAIAGFFILFYYCHYANVNRVMRDREAGYMMHS</sequence>
<evidence type="ECO:0000313" key="2">
    <source>
        <dbReference type="EMBL" id="EYC16359.1"/>
    </source>
</evidence>
<protein>
    <submittedName>
        <fullName evidence="2">Uncharacterized protein</fullName>
    </submittedName>
</protein>
<name>A0A016ULT6_9BILA</name>
<comment type="caution">
    <text evidence="2">The sequence shown here is derived from an EMBL/GenBank/DDBJ whole genome shotgun (WGS) entry which is preliminary data.</text>
</comment>
<dbReference type="AlphaFoldDB" id="A0A016ULT6"/>
<keyword evidence="1" id="KW-1133">Transmembrane helix</keyword>
<accession>A0A016ULT6</accession>
<dbReference type="Proteomes" id="UP000024635">
    <property type="component" value="Unassembled WGS sequence"/>
</dbReference>
<dbReference type="OrthoDB" id="8193498at2759"/>
<keyword evidence="1" id="KW-0812">Transmembrane</keyword>
<proteinExistence type="predicted"/>
<dbReference type="EMBL" id="JARK01001370">
    <property type="protein sequence ID" value="EYC16359.1"/>
    <property type="molecule type" value="Genomic_DNA"/>
</dbReference>
<reference evidence="3" key="1">
    <citation type="journal article" date="2015" name="Nat. Genet.">
        <title>The genome and transcriptome of the zoonotic hookworm Ancylostoma ceylanicum identify infection-specific gene families.</title>
        <authorList>
            <person name="Schwarz E.M."/>
            <person name="Hu Y."/>
            <person name="Antoshechkin I."/>
            <person name="Miller M.M."/>
            <person name="Sternberg P.W."/>
            <person name="Aroian R.V."/>
        </authorList>
    </citation>
    <scope>NUCLEOTIDE SEQUENCE</scope>
    <source>
        <strain evidence="3">HY135</strain>
    </source>
</reference>